<dbReference type="Pfam" id="PF02518">
    <property type="entry name" value="HATPase_c"/>
    <property type="match status" value="1"/>
</dbReference>
<dbReference type="PANTHER" id="PTHR45436:SF5">
    <property type="entry name" value="SENSOR HISTIDINE KINASE TRCS"/>
    <property type="match status" value="1"/>
</dbReference>
<dbReference type="EC" id="2.7.13.3" evidence="2"/>
<accession>A0ABY3XSS7</accession>
<feature type="transmembrane region" description="Helical" evidence="8">
    <location>
        <begin position="6"/>
        <end position="27"/>
    </location>
</feature>
<evidence type="ECO:0000256" key="2">
    <source>
        <dbReference type="ARBA" id="ARBA00012438"/>
    </source>
</evidence>
<proteinExistence type="predicted"/>
<dbReference type="SUPFAM" id="SSF55874">
    <property type="entry name" value="ATPase domain of HSP90 chaperone/DNA topoisomerase II/histidine kinase"/>
    <property type="match status" value="1"/>
</dbReference>
<feature type="domain" description="Histidine kinase/HSP90-like ATPase" evidence="9">
    <location>
        <begin position="240"/>
        <end position="344"/>
    </location>
</feature>
<evidence type="ECO:0000256" key="3">
    <source>
        <dbReference type="ARBA" id="ARBA00022553"/>
    </source>
</evidence>
<dbReference type="InterPro" id="IPR050428">
    <property type="entry name" value="TCS_sensor_his_kinase"/>
</dbReference>
<evidence type="ECO:0000259" key="9">
    <source>
        <dbReference type="Pfam" id="PF02518"/>
    </source>
</evidence>
<reference evidence="10 11" key="1">
    <citation type="journal article" date="2023" name="Microbiol. Spectr.">
        <title>Synergy between Genome Mining, Metabolomics, and Bioinformatics Uncovers Antibacterial Chlorinated Carbazole Alkaloids and Their Biosynthetic Gene Cluster from Streptomyces tubbatahanensis sp. nov., a Novel Actinomycete Isolated from Sulu Sea, Philippines.</title>
        <authorList>
            <person name="Tenebro C.P."/>
            <person name="Trono D.J.V.L."/>
            <person name="Balida L.A.P."/>
            <person name="Bayog L.K.A."/>
            <person name="Bruna J.R."/>
            <person name="Sabido E.M."/>
            <person name="Caspe D.P.C."/>
            <person name="de Los Santos E.L.C."/>
            <person name="Saludes J.P."/>
            <person name="Dalisay D.S."/>
        </authorList>
    </citation>
    <scope>NUCLEOTIDE SEQUENCE [LARGE SCALE GENOMIC DNA]</scope>
    <source>
        <strain evidence="10 11">DSD3025</strain>
    </source>
</reference>
<keyword evidence="8" id="KW-1133">Transmembrane helix</keyword>
<evidence type="ECO:0000256" key="4">
    <source>
        <dbReference type="ARBA" id="ARBA00022679"/>
    </source>
</evidence>
<evidence type="ECO:0000256" key="6">
    <source>
        <dbReference type="SAM" id="Coils"/>
    </source>
</evidence>
<evidence type="ECO:0000256" key="1">
    <source>
        <dbReference type="ARBA" id="ARBA00000085"/>
    </source>
</evidence>
<organism evidence="10 11">
    <name type="scientific">Streptomyces tubbatahanensis</name>
    <dbReference type="NCBI Taxonomy" id="2923272"/>
    <lineage>
        <taxon>Bacteria</taxon>
        <taxon>Bacillati</taxon>
        <taxon>Actinomycetota</taxon>
        <taxon>Actinomycetes</taxon>
        <taxon>Kitasatosporales</taxon>
        <taxon>Streptomycetaceae</taxon>
        <taxon>Streptomyces</taxon>
    </lineage>
</organism>
<keyword evidence="6" id="KW-0175">Coiled coil</keyword>
<evidence type="ECO:0000256" key="7">
    <source>
        <dbReference type="SAM" id="MobiDB-lite"/>
    </source>
</evidence>
<dbReference type="GO" id="GO:0016301">
    <property type="term" value="F:kinase activity"/>
    <property type="evidence" value="ECO:0007669"/>
    <property type="project" value="UniProtKB-KW"/>
</dbReference>
<feature type="compositionally biased region" description="Low complexity" evidence="7">
    <location>
        <begin position="401"/>
        <end position="427"/>
    </location>
</feature>
<dbReference type="RefSeq" id="WP_242751661.1">
    <property type="nucleotide sequence ID" value="NZ_CP093846.1"/>
</dbReference>
<feature type="region of interest" description="Disordered" evidence="7">
    <location>
        <begin position="401"/>
        <end position="544"/>
    </location>
</feature>
<keyword evidence="5 10" id="KW-0418">Kinase</keyword>
<keyword evidence="8" id="KW-0812">Transmembrane</keyword>
<dbReference type="PANTHER" id="PTHR45436">
    <property type="entry name" value="SENSOR HISTIDINE KINASE YKOH"/>
    <property type="match status" value="1"/>
</dbReference>
<feature type="region of interest" description="Disordered" evidence="7">
    <location>
        <begin position="357"/>
        <end position="387"/>
    </location>
</feature>
<keyword evidence="3" id="KW-0597">Phosphoprotein</keyword>
<dbReference type="Gene3D" id="3.30.565.10">
    <property type="entry name" value="Histidine kinase-like ATPase, C-terminal domain"/>
    <property type="match status" value="1"/>
</dbReference>
<sequence>MTEIPVALLVTLSVGTAAAVALALLLARSMREARRLRQRSAVAEKDLQDAMRHQAALATRAQAVEAEVRHLAAARIPDLAAALAHPNVPVRGVADPAFRGTELDRSLASVLDQVGDAVTKERLRVDGAAQSAMRGATTTIQALLYQLQTRLQTMQERYDDPFVAEDLLGADFLNEQAIRRIQATAIVCGAWPGLTRQNSHMGDVVVGAMSRLVGYARVQVTNQLRDPVGIVARAVEPVAVALTELMANALHYSHPELPVAVTIQQGNRGASIIVDDAGVGMHGEEMERAQRMITGEEVLLLTEMGDPPRTGLATVGQLVKQYGFTTSIETSPYGGVRAIVHIPGETLLTLLDEEEQPMSPMAPVPRGSASAAAPAPPHGQPAARPEPAYGETVQLGAVQDPAAGAAPPARPAAGPSAPAPSATGPSHAVPPVQDPGGPAHESGAAAPDAGDALPRRRRRHAIPEASLDATAAVSPEPAPRGAASAPQAPQPAAHPQASPEESAERWAAFQRGTASGRAAVDEAAAPGPSHPQADPRSAEGNPQE</sequence>
<feature type="coiled-coil region" evidence="6">
    <location>
        <begin position="26"/>
        <end position="53"/>
    </location>
</feature>
<feature type="compositionally biased region" description="Low complexity" evidence="7">
    <location>
        <begin position="479"/>
        <end position="500"/>
    </location>
</feature>
<evidence type="ECO:0000256" key="8">
    <source>
        <dbReference type="SAM" id="Phobius"/>
    </source>
</evidence>
<protein>
    <recommendedName>
        <fullName evidence="2">histidine kinase</fullName>
        <ecNumber evidence="2">2.7.13.3</ecNumber>
    </recommendedName>
</protein>
<gene>
    <name evidence="10" type="ORF">MMF93_14280</name>
</gene>
<feature type="compositionally biased region" description="Low complexity" evidence="7">
    <location>
        <begin position="443"/>
        <end position="452"/>
    </location>
</feature>
<keyword evidence="4" id="KW-0808">Transferase</keyword>
<dbReference type="InterPro" id="IPR003594">
    <property type="entry name" value="HATPase_dom"/>
</dbReference>
<dbReference type="InterPro" id="IPR036890">
    <property type="entry name" value="HATPase_C_sf"/>
</dbReference>
<comment type="catalytic activity">
    <reaction evidence="1">
        <text>ATP + protein L-histidine = ADP + protein N-phospho-L-histidine.</text>
        <dbReference type="EC" id="2.7.13.3"/>
    </reaction>
</comment>
<evidence type="ECO:0000256" key="5">
    <source>
        <dbReference type="ARBA" id="ARBA00022777"/>
    </source>
</evidence>
<keyword evidence="8" id="KW-0472">Membrane</keyword>
<name>A0ABY3XSS7_9ACTN</name>
<dbReference type="EMBL" id="CP093846">
    <property type="protein sequence ID" value="UNS97529.1"/>
    <property type="molecule type" value="Genomic_DNA"/>
</dbReference>
<evidence type="ECO:0000313" key="11">
    <source>
        <dbReference type="Proteomes" id="UP001202244"/>
    </source>
</evidence>
<feature type="compositionally biased region" description="Low complexity" evidence="7">
    <location>
        <begin position="364"/>
        <end position="373"/>
    </location>
</feature>
<dbReference type="Proteomes" id="UP001202244">
    <property type="component" value="Chromosome"/>
</dbReference>
<evidence type="ECO:0000313" key="10">
    <source>
        <dbReference type="EMBL" id="UNS97529.1"/>
    </source>
</evidence>
<keyword evidence="11" id="KW-1185">Reference proteome</keyword>